<sequence length="322" mass="35562">MQDGTRVASGVELADGRTISANKEVVISAGTIRTPQLLLLSGIGPKEELDNHGIEQVVESPEVGKNLWDHFGLMQTWKLRHPEIGASLGSTAWIDSKFMNGNLIDWWVNQSVSKEELSTALELDGESVEGEHSLLRTPRCYLGLFVHYVRLPLDGSVISTWALDHIPTSRGSVTLSSKDIEQKPIIDHNHYATEADRYRIRTGTRTIAKILNTLSGKEIAVGEVLPDGIHLVLENLSDEDINARICVNRSTIQHPAGTASMGKVVDTRLRRSSSRGAWVEGRREDLRRKLKLQKKQAVGLKAATIYELADSKVPVARAEPKT</sequence>
<dbReference type="Proteomes" id="UP000566819">
    <property type="component" value="Unassembled WGS sequence"/>
</dbReference>
<accession>A0A8H4RAG8</accession>
<comment type="similarity">
    <text evidence="1">Belongs to the GMC oxidoreductase family.</text>
</comment>
<proteinExistence type="inferred from homology"/>
<comment type="caution">
    <text evidence="3">The sequence shown here is derived from an EMBL/GenBank/DDBJ whole genome shotgun (WGS) entry which is preliminary data.</text>
</comment>
<dbReference type="GO" id="GO:0050660">
    <property type="term" value="F:flavin adenine dinucleotide binding"/>
    <property type="evidence" value="ECO:0007669"/>
    <property type="project" value="InterPro"/>
</dbReference>
<dbReference type="PANTHER" id="PTHR11552">
    <property type="entry name" value="GLUCOSE-METHANOL-CHOLINE GMC OXIDOREDUCTASE"/>
    <property type="match status" value="1"/>
</dbReference>
<dbReference type="Pfam" id="PF05199">
    <property type="entry name" value="GMC_oxred_C"/>
    <property type="match status" value="1"/>
</dbReference>
<dbReference type="Gene3D" id="3.50.50.60">
    <property type="entry name" value="FAD/NAD(P)-binding domain"/>
    <property type="match status" value="1"/>
</dbReference>
<keyword evidence="4" id="KW-1185">Reference proteome</keyword>
<dbReference type="PANTHER" id="PTHR11552:SF123">
    <property type="entry name" value="GMC OXIDOREDUCTASE (AFU_ORTHOLOGUE AFUA_2G01770)-RELATED"/>
    <property type="match status" value="1"/>
</dbReference>
<dbReference type="InterPro" id="IPR000172">
    <property type="entry name" value="GMC_OxRdtase_N"/>
</dbReference>
<dbReference type="GO" id="GO:0016614">
    <property type="term" value="F:oxidoreductase activity, acting on CH-OH group of donors"/>
    <property type="evidence" value="ECO:0007669"/>
    <property type="project" value="InterPro"/>
</dbReference>
<dbReference type="InterPro" id="IPR036188">
    <property type="entry name" value="FAD/NAD-bd_sf"/>
</dbReference>
<feature type="domain" description="Glucose-methanol-choline oxidoreductase N-terminal" evidence="2">
    <location>
        <begin position="30"/>
        <end position="44"/>
    </location>
</feature>
<dbReference type="SUPFAM" id="SSF54373">
    <property type="entry name" value="FAD-linked reductases, C-terminal domain"/>
    <property type="match status" value="1"/>
</dbReference>
<dbReference type="InterPro" id="IPR007867">
    <property type="entry name" value="GMC_OxRtase_C"/>
</dbReference>
<evidence type="ECO:0000313" key="4">
    <source>
        <dbReference type="Proteomes" id="UP000566819"/>
    </source>
</evidence>
<evidence type="ECO:0000256" key="1">
    <source>
        <dbReference type="ARBA" id="ARBA00010790"/>
    </source>
</evidence>
<name>A0A8H4RAG8_9HELO</name>
<dbReference type="PROSITE" id="PS00624">
    <property type="entry name" value="GMC_OXRED_2"/>
    <property type="match status" value="1"/>
</dbReference>
<dbReference type="EMBL" id="JAAMPI010001137">
    <property type="protein sequence ID" value="KAF4626524.1"/>
    <property type="molecule type" value="Genomic_DNA"/>
</dbReference>
<gene>
    <name evidence="3" type="ORF">G7Y89_g11633</name>
</gene>
<dbReference type="SUPFAM" id="SSF51905">
    <property type="entry name" value="FAD/NAD(P)-binding domain"/>
    <property type="match status" value="1"/>
</dbReference>
<dbReference type="InterPro" id="IPR012132">
    <property type="entry name" value="GMC_OxRdtase"/>
</dbReference>
<dbReference type="Pfam" id="PF00732">
    <property type="entry name" value="GMC_oxred_N"/>
    <property type="match status" value="1"/>
</dbReference>
<evidence type="ECO:0000313" key="3">
    <source>
        <dbReference type="EMBL" id="KAF4626524.1"/>
    </source>
</evidence>
<dbReference type="OrthoDB" id="269227at2759"/>
<organism evidence="3 4">
    <name type="scientific">Cudoniella acicularis</name>
    <dbReference type="NCBI Taxonomy" id="354080"/>
    <lineage>
        <taxon>Eukaryota</taxon>
        <taxon>Fungi</taxon>
        <taxon>Dikarya</taxon>
        <taxon>Ascomycota</taxon>
        <taxon>Pezizomycotina</taxon>
        <taxon>Leotiomycetes</taxon>
        <taxon>Helotiales</taxon>
        <taxon>Tricladiaceae</taxon>
        <taxon>Cudoniella</taxon>
    </lineage>
</organism>
<evidence type="ECO:0000259" key="2">
    <source>
        <dbReference type="PROSITE" id="PS00624"/>
    </source>
</evidence>
<protein>
    <recommendedName>
        <fullName evidence="2">Glucose-methanol-choline oxidoreductase N-terminal domain-containing protein</fullName>
    </recommendedName>
</protein>
<dbReference type="AlphaFoldDB" id="A0A8H4RAG8"/>
<reference evidence="3 4" key="1">
    <citation type="submission" date="2020-03" db="EMBL/GenBank/DDBJ databases">
        <title>Draft Genome Sequence of Cudoniella acicularis.</title>
        <authorList>
            <person name="Buettner E."/>
            <person name="Kellner H."/>
        </authorList>
    </citation>
    <scope>NUCLEOTIDE SEQUENCE [LARGE SCALE GENOMIC DNA]</scope>
    <source>
        <strain evidence="3 4">DSM 108380</strain>
    </source>
</reference>
<dbReference type="Gene3D" id="3.30.560.10">
    <property type="entry name" value="Glucose Oxidase, domain 3"/>
    <property type="match status" value="1"/>
</dbReference>